<dbReference type="GO" id="GO:0003700">
    <property type="term" value="F:DNA-binding transcription factor activity"/>
    <property type="evidence" value="ECO:0007669"/>
    <property type="project" value="TreeGrafter"/>
</dbReference>
<reference evidence="1 2" key="1">
    <citation type="submission" date="2019-10" db="EMBL/GenBank/DDBJ databases">
        <title>Deinococcus sp. isolated from soil.</title>
        <authorList>
            <person name="Li Y."/>
            <person name="Wang J."/>
        </authorList>
    </citation>
    <scope>NUCLEOTIDE SEQUENCE [LARGE SCALE GENOMIC DNA]</scope>
    <source>
        <strain evidence="1 2">SDU3-2</strain>
    </source>
</reference>
<name>A0A7X1NXG2_9DEIO</name>
<proteinExistence type="predicted"/>
<evidence type="ECO:0000313" key="2">
    <source>
        <dbReference type="Proteomes" id="UP000484842"/>
    </source>
</evidence>
<sequence length="100" mass="11089">MQIGWYRNWGTLSTNAVTIAEQSQLPYPFLAKVLRRLAEMNFVTCTEGRGGGVTFKVDPARISLLDVIGAVNGPVMLNPCQTKPRCATHQRTGERNLKRA</sequence>
<gene>
    <name evidence="1" type="ORF">F8S09_13085</name>
</gene>
<dbReference type="EMBL" id="WBSL01000007">
    <property type="protein sequence ID" value="MPY67607.1"/>
    <property type="molecule type" value="Genomic_DNA"/>
</dbReference>
<dbReference type="RefSeq" id="WP_152871944.1">
    <property type="nucleotide sequence ID" value="NZ_WBSL01000007.1"/>
</dbReference>
<dbReference type="PANTHER" id="PTHR33221:SF2">
    <property type="entry name" value="TRANSCRIPTIONAL REGULATOR"/>
    <property type="match status" value="1"/>
</dbReference>
<protein>
    <recommendedName>
        <fullName evidence="3">Rrf2 family transcriptional regulator</fullName>
    </recommendedName>
</protein>
<dbReference type="AlphaFoldDB" id="A0A7X1NXG2"/>
<dbReference type="InterPro" id="IPR036390">
    <property type="entry name" value="WH_DNA-bd_sf"/>
</dbReference>
<dbReference type="PROSITE" id="PS51197">
    <property type="entry name" value="HTH_RRF2_2"/>
    <property type="match status" value="1"/>
</dbReference>
<evidence type="ECO:0000313" key="1">
    <source>
        <dbReference type="EMBL" id="MPY67607.1"/>
    </source>
</evidence>
<dbReference type="SUPFAM" id="SSF46785">
    <property type="entry name" value="Winged helix' DNA-binding domain"/>
    <property type="match status" value="1"/>
</dbReference>
<dbReference type="InterPro" id="IPR000944">
    <property type="entry name" value="Tscrpt_reg_Rrf2"/>
</dbReference>
<dbReference type="InterPro" id="IPR036388">
    <property type="entry name" value="WH-like_DNA-bd_sf"/>
</dbReference>
<accession>A0A7X1NXG2</accession>
<dbReference type="PANTHER" id="PTHR33221">
    <property type="entry name" value="WINGED HELIX-TURN-HELIX TRANSCRIPTIONAL REGULATOR, RRF2 FAMILY"/>
    <property type="match status" value="1"/>
</dbReference>
<dbReference type="GO" id="GO:0005829">
    <property type="term" value="C:cytosol"/>
    <property type="evidence" value="ECO:0007669"/>
    <property type="project" value="TreeGrafter"/>
</dbReference>
<dbReference type="Gene3D" id="1.10.10.10">
    <property type="entry name" value="Winged helix-like DNA-binding domain superfamily/Winged helix DNA-binding domain"/>
    <property type="match status" value="1"/>
</dbReference>
<organism evidence="1 2">
    <name type="scientific">Deinococcus terrestris</name>
    <dbReference type="NCBI Taxonomy" id="2651870"/>
    <lineage>
        <taxon>Bacteria</taxon>
        <taxon>Thermotogati</taxon>
        <taxon>Deinococcota</taxon>
        <taxon>Deinococci</taxon>
        <taxon>Deinococcales</taxon>
        <taxon>Deinococcaceae</taxon>
        <taxon>Deinococcus</taxon>
    </lineage>
</organism>
<comment type="caution">
    <text evidence="1">The sequence shown here is derived from an EMBL/GenBank/DDBJ whole genome shotgun (WGS) entry which is preliminary data.</text>
</comment>
<dbReference type="Pfam" id="PF02082">
    <property type="entry name" value="Rrf2"/>
    <property type="match status" value="1"/>
</dbReference>
<dbReference type="Proteomes" id="UP000484842">
    <property type="component" value="Unassembled WGS sequence"/>
</dbReference>
<evidence type="ECO:0008006" key="3">
    <source>
        <dbReference type="Google" id="ProtNLM"/>
    </source>
</evidence>
<keyword evidence="2" id="KW-1185">Reference proteome</keyword>